<feature type="transmembrane region" description="Helical" evidence="2">
    <location>
        <begin position="121"/>
        <end position="139"/>
    </location>
</feature>
<name>A0A7W9AKJ4_9SPHN</name>
<protein>
    <recommendedName>
        <fullName evidence="5">O-antigen ligase domain-containing protein</fullName>
    </recommendedName>
</protein>
<feature type="region of interest" description="Disordered" evidence="1">
    <location>
        <begin position="441"/>
        <end position="467"/>
    </location>
</feature>
<evidence type="ECO:0008006" key="5">
    <source>
        <dbReference type="Google" id="ProtNLM"/>
    </source>
</evidence>
<comment type="caution">
    <text evidence="3">The sequence shown here is derived from an EMBL/GenBank/DDBJ whole genome shotgun (WGS) entry which is preliminary data.</text>
</comment>
<proteinExistence type="predicted"/>
<evidence type="ECO:0000313" key="4">
    <source>
        <dbReference type="Proteomes" id="UP000549617"/>
    </source>
</evidence>
<dbReference type="Proteomes" id="UP000549617">
    <property type="component" value="Unassembled WGS sequence"/>
</dbReference>
<keyword evidence="4" id="KW-1185">Reference proteome</keyword>
<feature type="transmembrane region" description="Helical" evidence="2">
    <location>
        <begin position="209"/>
        <end position="227"/>
    </location>
</feature>
<evidence type="ECO:0000256" key="2">
    <source>
        <dbReference type="SAM" id="Phobius"/>
    </source>
</evidence>
<dbReference type="EMBL" id="JACIJC010000005">
    <property type="protein sequence ID" value="MBB5687114.1"/>
    <property type="molecule type" value="Genomic_DNA"/>
</dbReference>
<keyword evidence="2" id="KW-1133">Transmembrane helix</keyword>
<accession>A0A7W9AKJ4</accession>
<feature type="transmembrane region" description="Helical" evidence="2">
    <location>
        <begin position="151"/>
        <end position="177"/>
    </location>
</feature>
<feature type="transmembrane region" description="Helical" evidence="2">
    <location>
        <begin position="274"/>
        <end position="294"/>
    </location>
</feature>
<keyword evidence="2" id="KW-0472">Membrane</keyword>
<evidence type="ECO:0000256" key="1">
    <source>
        <dbReference type="SAM" id="MobiDB-lite"/>
    </source>
</evidence>
<gene>
    <name evidence="3" type="ORF">FHS49_003142</name>
</gene>
<feature type="transmembrane region" description="Helical" evidence="2">
    <location>
        <begin position="362"/>
        <end position="384"/>
    </location>
</feature>
<dbReference type="RefSeq" id="WP_184020277.1">
    <property type="nucleotide sequence ID" value="NZ_JACIJC010000005.1"/>
</dbReference>
<feature type="compositionally biased region" description="Low complexity" evidence="1">
    <location>
        <begin position="458"/>
        <end position="467"/>
    </location>
</feature>
<reference evidence="3 4" key="1">
    <citation type="submission" date="2020-08" db="EMBL/GenBank/DDBJ databases">
        <title>Genomic Encyclopedia of Type Strains, Phase IV (KMG-IV): sequencing the most valuable type-strain genomes for metagenomic binning, comparative biology and taxonomic classification.</title>
        <authorList>
            <person name="Goeker M."/>
        </authorList>
    </citation>
    <scope>NUCLEOTIDE SEQUENCE [LARGE SCALE GENOMIC DNA]</scope>
    <source>
        <strain evidence="3 4">DSM 25079</strain>
    </source>
</reference>
<organism evidence="3 4">
    <name type="scientific">Sphingobium boeckii</name>
    <dbReference type="NCBI Taxonomy" id="1082345"/>
    <lineage>
        <taxon>Bacteria</taxon>
        <taxon>Pseudomonadati</taxon>
        <taxon>Pseudomonadota</taxon>
        <taxon>Alphaproteobacteria</taxon>
        <taxon>Sphingomonadales</taxon>
        <taxon>Sphingomonadaceae</taxon>
        <taxon>Sphingobium</taxon>
    </lineage>
</organism>
<evidence type="ECO:0000313" key="3">
    <source>
        <dbReference type="EMBL" id="MBB5687114.1"/>
    </source>
</evidence>
<keyword evidence="2" id="KW-0812">Transmembrane</keyword>
<feature type="transmembrane region" description="Helical" evidence="2">
    <location>
        <begin position="239"/>
        <end position="268"/>
    </location>
</feature>
<sequence length="467" mass="50056">MIEAVFAGFALIAIALFFALPPGRAVIAVCISGWILLPVGHFPAGSTATNFPDWIVGAAVPTDMLLTKMWWPPVVALTLALTRDWGTMKLWRPTTMDLPVALWCLWPLGQSAFVADQDSAPVISALYLAGTWGAPWLLGRVYLAGKGATDLFAALAIGLLILLPMALIEGVAGPIVYDLVYEPHPYRYEGHIRYIGFRPLAFFEHGNHYGIWIAMSALAAVWLWHSAPDRRMRGRQAGVAALGIMMTVIAQSAGAIIWMIGGLITVFAAGRFHFRNILIATGLVCAVGGVAYISGALPLRAIAMETAVGRQMVDAVRSTGRSSFTYRVARDQEAIALIAQHPVAGSGHWDWWRVNGRRPWGLAFQILGQFGLIGLFLAFGTLLWPAVKALASYRYKAGANPIALPLATIVLMAVGDALLNSFLFYPALLAAGALATGLSVSPPGQASRRSAPAQPDISGSRSSDSDR</sequence>
<dbReference type="AlphaFoldDB" id="A0A7W9AKJ4"/>